<evidence type="ECO:0000259" key="1">
    <source>
        <dbReference type="Pfam" id="PF08401"/>
    </source>
</evidence>
<dbReference type="InterPro" id="IPR041459">
    <property type="entry name" value="MPTase-PolyVal"/>
</dbReference>
<keyword evidence="4" id="KW-1185">Reference proteome</keyword>
<dbReference type="PIRSF" id="PIRSF037112">
    <property type="entry name" value="Antirestriction_ArdC"/>
    <property type="match status" value="1"/>
</dbReference>
<organism evidence="3 4">
    <name type="scientific">Acuticoccus sediminis</name>
    <dbReference type="NCBI Taxonomy" id="2184697"/>
    <lineage>
        <taxon>Bacteria</taxon>
        <taxon>Pseudomonadati</taxon>
        <taxon>Pseudomonadota</taxon>
        <taxon>Alphaproteobacteria</taxon>
        <taxon>Hyphomicrobiales</taxon>
        <taxon>Amorphaceae</taxon>
        <taxon>Acuticoccus</taxon>
    </lineage>
</organism>
<proteinExistence type="predicted"/>
<accession>A0A8B2ND54</accession>
<dbReference type="Pfam" id="PF18818">
    <property type="entry name" value="MPTase-PolyVal"/>
    <property type="match status" value="1"/>
</dbReference>
<dbReference type="InterPro" id="IPR017113">
    <property type="entry name" value="Antirestriction_ArdC"/>
</dbReference>
<dbReference type="GO" id="GO:0003697">
    <property type="term" value="F:single-stranded DNA binding"/>
    <property type="evidence" value="ECO:0007669"/>
    <property type="project" value="InterPro"/>
</dbReference>
<evidence type="ECO:0000313" key="4">
    <source>
        <dbReference type="Proteomes" id="UP000249590"/>
    </source>
</evidence>
<reference evidence="3 4" key="1">
    <citation type="submission" date="2018-05" db="EMBL/GenBank/DDBJ databases">
        <title>Acuticoccus sediminis sp. nov., isolated from deep-sea sediment of Indian Ocean.</title>
        <authorList>
            <person name="Liu X."/>
            <person name="Lai Q."/>
            <person name="Du Y."/>
            <person name="Sun F."/>
            <person name="Zhang X."/>
            <person name="Wang S."/>
            <person name="Shao Z."/>
        </authorList>
    </citation>
    <scope>NUCLEOTIDE SEQUENCE [LARGE SCALE GENOMIC DNA]</scope>
    <source>
        <strain evidence="3 4">PTG4-2</strain>
    </source>
</reference>
<dbReference type="EMBL" id="QHHQ01000014">
    <property type="protein sequence ID" value="RAH96298.1"/>
    <property type="molecule type" value="Genomic_DNA"/>
</dbReference>
<feature type="domain" description="Polyvalent protein metallopeptidase" evidence="2">
    <location>
        <begin position="149"/>
        <end position="272"/>
    </location>
</feature>
<evidence type="ECO:0000313" key="3">
    <source>
        <dbReference type="EMBL" id="RAH96298.1"/>
    </source>
</evidence>
<dbReference type="OrthoDB" id="9792687at2"/>
<protein>
    <submittedName>
        <fullName evidence="3">Antirestriction protein</fullName>
    </submittedName>
</protein>
<dbReference type="InterPro" id="IPR013610">
    <property type="entry name" value="ArdC_N"/>
</dbReference>
<feature type="domain" description="N-terminal" evidence="1">
    <location>
        <begin position="7"/>
        <end position="120"/>
    </location>
</feature>
<evidence type="ECO:0000259" key="2">
    <source>
        <dbReference type="Pfam" id="PF18818"/>
    </source>
</evidence>
<name>A0A8B2ND54_9HYPH</name>
<gene>
    <name evidence="3" type="ORF">DLJ53_32885</name>
</gene>
<dbReference type="Proteomes" id="UP000249590">
    <property type="component" value="Unassembled WGS sequence"/>
</dbReference>
<dbReference type="RefSeq" id="WP_111352561.1">
    <property type="nucleotide sequence ID" value="NZ_QHHQ01000014.1"/>
</dbReference>
<comment type="caution">
    <text evidence="3">The sequence shown here is derived from an EMBL/GenBank/DDBJ whole genome shotgun (WGS) entry which is preliminary data.</text>
</comment>
<dbReference type="Pfam" id="PF08401">
    <property type="entry name" value="ArdcN"/>
    <property type="match status" value="1"/>
</dbReference>
<sequence length="302" mass="33589">MAKAKFDVYEHVTSEIIAQIEAGTPPWRKPWTGGTGGACLPRRFSGDEYRGINVLMLWATAAMAGFSSARWMTYRQAGELGGQVRKGEKSACVVKYGTIEREGDNGEEKRIPYCRAYRVFNADQIDGLPEEFYIRPDPARDLGTAADPELDAFFARTGATIETSADPRAYYDVQADRIHMPPVATFHDAQGFYGTLAHELTHWTGASVRLDRFSRFSDRKAYAFEELVAEIGACMLGVQIGVTPEFDQSGAYVEGWLKALKEDKRAIFRAASEAQKAGDFILQRARREECPKSEESEEALAA</sequence>
<dbReference type="AlphaFoldDB" id="A0A8B2ND54"/>